<comment type="caution">
    <text evidence="4">Lacks conserved residue(s) required for the propagation of feature annotation.</text>
</comment>
<organism evidence="6 7">
    <name type="scientific">Solanum bulbocastanum</name>
    <name type="common">Wild potato</name>
    <dbReference type="NCBI Taxonomy" id="147425"/>
    <lineage>
        <taxon>Eukaryota</taxon>
        <taxon>Viridiplantae</taxon>
        <taxon>Streptophyta</taxon>
        <taxon>Embryophyta</taxon>
        <taxon>Tracheophyta</taxon>
        <taxon>Spermatophyta</taxon>
        <taxon>Magnoliopsida</taxon>
        <taxon>eudicotyledons</taxon>
        <taxon>Gunneridae</taxon>
        <taxon>Pentapetalae</taxon>
        <taxon>asterids</taxon>
        <taxon>lamiids</taxon>
        <taxon>Solanales</taxon>
        <taxon>Solanaceae</taxon>
        <taxon>Solanoideae</taxon>
        <taxon>Solaneae</taxon>
        <taxon>Solanum</taxon>
    </lineage>
</organism>
<keyword evidence="3 4" id="KW-0009">Actin-binding</keyword>
<dbReference type="PROSITE" id="PS51456">
    <property type="entry name" value="MYOSIN_MOTOR"/>
    <property type="match status" value="1"/>
</dbReference>
<dbReference type="GO" id="GO:0000146">
    <property type="term" value="F:microfilament motor activity"/>
    <property type="evidence" value="ECO:0007669"/>
    <property type="project" value="TreeGrafter"/>
</dbReference>
<evidence type="ECO:0000256" key="4">
    <source>
        <dbReference type="PROSITE-ProRule" id="PRU00782"/>
    </source>
</evidence>
<keyword evidence="7" id="KW-1185">Reference proteome</keyword>
<dbReference type="InterPro" id="IPR001609">
    <property type="entry name" value="Myosin_head_motor_dom-like"/>
</dbReference>
<evidence type="ECO:0000259" key="5">
    <source>
        <dbReference type="PROSITE" id="PS51456"/>
    </source>
</evidence>
<dbReference type="GO" id="GO:0005524">
    <property type="term" value="F:ATP binding"/>
    <property type="evidence" value="ECO:0007669"/>
    <property type="project" value="UniProtKB-KW"/>
</dbReference>
<dbReference type="EMBL" id="JBANQN010000012">
    <property type="protein sequence ID" value="KAK6773766.1"/>
    <property type="molecule type" value="Genomic_DNA"/>
</dbReference>
<comment type="caution">
    <text evidence="6">The sequence shown here is derived from an EMBL/GenBank/DDBJ whole genome shotgun (WGS) entry which is preliminary data.</text>
</comment>
<sequence length="74" mass="7975">MVASVLWLGNITFQAIDNGNYGEVVQCEAVINAARLMGCSANDLMLALSTSKIQVGKDKVVKSSTMQHVRYSVV</sequence>
<dbReference type="GO" id="GO:0005737">
    <property type="term" value="C:cytoplasm"/>
    <property type="evidence" value="ECO:0007669"/>
    <property type="project" value="TreeGrafter"/>
</dbReference>
<dbReference type="AlphaFoldDB" id="A0AAN8SXA5"/>
<protein>
    <recommendedName>
        <fullName evidence="5">Myosin motor domain-containing protein</fullName>
    </recommendedName>
</protein>
<proteinExistence type="inferred from homology"/>
<dbReference type="GO" id="GO:0007015">
    <property type="term" value="P:actin filament organization"/>
    <property type="evidence" value="ECO:0007669"/>
    <property type="project" value="TreeGrafter"/>
</dbReference>
<dbReference type="PANTHER" id="PTHR13140">
    <property type="entry name" value="MYOSIN"/>
    <property type="match status" value="1"/>
</dbReference>
<dbReference type="Proteomes" id="UP001371456">
    <property type="component" value="Unassembled WGS sequence"/>
</dbReference>
<dbReference type="GO" id="GO:0051015">
    <property type="term" value="F:actin filament binding"/>
    <property type="evidence" value="ECO:0007669"/>
    <property type="project" value="TreeGrafter"/>
</dbReference>
<dbReference type="SUPFAM" id="SSF52540">
    <property type="entry name" value="P-loop containing nucleoside triphosphate hydrolases"/>
    <property type="match status" value="1"/>
</dbReference>
<keyword evidence="2" id="KW-0067">ATP-binding</keyword>
<name>A0AAN8SXA5_SOLBU</name>
<dbReference type="GO" id="GO:0016459">
    <property type="term" value="C:myosin complex"/>
    <property type="evidence" value="ECO:0007669"/>
    <property type="project" value="UniProtKB-KW"/>
</dbReference>
<feature type="domain" description="Myosin motor" evidence="5">
    <location>
        <begin position="1"/>
        <end position="74"/>
    </location>
</feature>
<evidence type="ECO:0000256" key="2">
    <source>
        <dbReference type="ARBA" id="ARBA00022840"/>
    </source>
</evidence>
<dbReference type="InterPro" id="IPR027417">
    <property type="entry name" value="P-loop_NTPase"/>
</dbReference>
<accession>A0AAN8SXA5</accession>
<evidence type="ECO:0000313" key="6">
    <source>
        <dbReference type="EMBL" id="KAK6773766.1"/>
    </source>
</evidence>
<keyword evidence="4" id="KW-0505">Motor protein</keyword>
<evidence type="ECO:0000313" key="7">
    <source>
        <dbReference type="Proteomes" id="UP001371456"/>
    </source>
</evidence>
<dbReference type="GO" id="GO:0016020">
    <property type="term" value="C:membrane"/>
    <property type="evidence" value="ECO:0007669"/>
    <property type="project" value="TreeGrafter"/>
</dbReference>
<keyword evidence="4" id="KW-0518">Myosin</keyword>
<reference evidence="6 7" key="1">
    <citation type="submission" date="2024-02" db="EMBL/GenBank/DDBJ databases">
        <title>de novo genome assembly of Solanum bulbocastanum strain 11H21.</title>
        <authorList>
            <person name="Hosaka A.J."/>
        </authorList>
    </citation>
    <scope>NUCLEOTIDE SEQUENCE [LARGE SCALE GENOMIC DNA]</scope>
    <source>
        <tissue evidence="6">Young leaves</tissue>
    </source>
</reference>
<evidence type="ECO:0000256" key="1">
    <source>
        <dbReference type="ARBA" id="ARBA00022741"/>
    </source>
</evidence>
<dbReference type="Gene3D" id="1.20.120.720">
    <property type="entry name" value="Myosin VI head, motor domain, U50 subdomain"/>
    <property type="match status" value="1"/>
</dbReference>
<keyword evidence="1" id="KW-0547">Nucleotide-binding</keyword>
<dbReference type="PANTHER" id="PTHR13140:SF769">
    <property type="entry name" value="MYOSIN-2-LIKE ISOFORM X1"/>
    <property type="match status" value="1"/>
</dbReference>
<evidence type="ECO:0000256" key="3">
    <source>
        <dbReference type="ARBA" id="ARBA00023203"/>
    </source>
</evidence>
<comment type="similarity">
    <text evidence="4">Belongs to the TRAFAC class myosin-kinesin ATPase superfamily. Myosin family.</text>
</comment>
<gene>
    <name evidence="6" type="ORF">RDI58_029004</name>
</gene>